<name>A0A0P1B5T1_PLAHL</name>
<dbReference type="GeneID" id="36402373"/>
<accession>A0A0P1B5T1</accession>
<dbReference type="EMBL" id="CCYD01003090">
    <property type="protein sequence ID" value="CEG49560.1"/>
    <property type="molecule type" value="Genomic_DNA"/>
</dbReference>
<dbReference type="Proteomes" id="UP000054928">
    <property type="component" value="Unassembled WGS sequence"/>
</dbReference>
<evidence type="ECO:0000313" key="2">
    <source>
        <dbReference type="Proteomes" id="UP000054928"/>
    </source>
</evidence>
<evidence type="ECO:0000313" key="1">
    <source>
        <dbReference type="EMBL" id="CEG49560.1"/>
    </source>
</evidence>
<sequence>MLLVLPKRFLGPSYSHFDELEGLAETRKRRECRHDHKCYSVHRAGRHYSTMVTSDKSIVNLTRNSIPELFRRITCPDRQCSYIKSWEKE</sequence>
<protein>
    <submittedName>
        <fullName evidence="1">Uncharacterized protein</fullName>
    </submittedName>
</protein>
<reference evidence="2" key="1">
    <citation type="submission" date="2014-09" db="EMBL/GenBank/DDBJ databases">
        <authorList>
            <person name="Sharma Rahul"/>
            <person name="Thines Marco"/>
        </authorList>
    </citation>
    <scope>NUCLEOTIDE SEQUENCE [LARGE SCALE GENOMIC DNA]</scope>
</reference>
<dbReference type="RefSeq" id="XP_024585929.1">
    <property type="nucleotide sequence ID" value="XM_024720762.1"/>
</dbReference>
<proteinExistence type="predicted"/>
<keyword evidence="2" id="KW-1185">Reference proteome</keyword>
<organism evidence="1 2">
    <name type="scientific">Plasmopara halstedii</name>
    <name type="common">Downy mildew of sunflower</name>
    <dbReference type="NCBI Taxonomy" id="4781"/>
    <lineage>
        <taxon>Eukaryota</taxon>
        <taxon>Sar</taxon>
        <taxon>Stramenopiles</taxon>
        <taxon>Oomycota</taxon>
        <taxon>Peronosporomycetes</taxon>
        <taxon>Peronosporales</taxon>
        <taxon>Peronosporaceae</taxon>
        <taxon>Plasmopara</taxon>
    </lineage>
</organism>
<dbReference type="AlphaFoldDB" id="A0A0P1B5T1"/>